<keyword evidence="2" id="KW-1185">Reference proteome</keyword>
<feature type="transmembrane region" description="Helical" evidence="1">
    <location>
        <begin position="42"/>
        <end position="63"/>
    </location>
</feature>
<reference evidence="2" key="1">
    <citation type="journal article" date="2013" name="Genetics">
        <title>The draft genome and transcriptome of Panagrellus redivivus are shaped by the harsh demands of a free-living lifestyle.</title>
        <authorList>
            <person name="Srinivasan J."/>
            <person name="Dillman A.R."/>
            <person name="Macchietto M.G."/>
            <person name="Heikkinen L."/>
            <person name="Lakso M."/>
            <person name="Fracchia K.M."/>
            <person name="Antoshechkin I."/>
            <person name="Mortazavi A."/>
            <person name="Wong G."/>
            <person name="Sternberg P.W."/>
        </authorList>
    </citation>
    <scope>NUCLEOTIDE SEQUENCE [LARGE SCALE GENOMIC DNA]</scope>
    <source>
        <strain evidence="2">MT8872</strain>
    </source>
</reference>
<keyword evidence="1" id="KW-0472">Membrane</keyword>
<keyword evidence="1" id="KW-1133">Transmembrane helix</keyword>
<dbReference type="Proteomes" id="UP000492821">
    <property type="component" value="Unassembled WGS sequence"/>
</dbReference>
<reference evidence="3" key="2">
    <citation type="submission" date="2020-10" db="UniProtKB">
        <authorList>
            <consortium name="WormBaseParasite"/>
        </authorList>
    </citation>
    <scope>IDENTIFICATION</scope>
</reference>
<sequence length="89" mass="10467">MTAIWVLVRTLFNQRIKEGASLMCYFDEVDQEEEFTLKGFELWLFITLYIVAVIGLIVLFEIFMPVFNNPGYPFYNHVPDYTFKATVQA</sequence>
<evidence type="ECO:0000256" key="1">
    <source>
        <dbReference type="SAM" id="Phobius"/>
    </source>
</evidence>
<organism evidence="2 3">
    <name type="scientific">Panagrellus redivivus</name>
    <name type="common">Microworm</name>
    <dbReference type="NCBI Taxonomy" id="6233"/>
    <lineage>
        <taxon>Eukaryota</taxon>
        <taxon>Metazoa</taxon>
        <taxon>Ecdysozoa</taxon>
        <taxon>Nematoda</taxon>
        <taxon>Chromadorea</taxon>
        <taxon>Rhabditida</taxon>
        <taxon>Tylenchina</taxon>
        <taxon>Panagrolaimomorpha</taxon>
        <taxon>Panagrolaimoidea</taxon>
        <taxon>Panagrolaimidae</taxon>
        <taxon>Panagrellus</taxon>
    </lineage>
</organism>
<keyword evidence="1" id="KW-0812">Transmembrane</keyword>
<protein>
    <submittedName>
        <fullName evidence="3">Ion_trans domain-containing protein</fullName>
    </submittedName>
</protein>
<dbReference type="WBParaSite" id="Pan_g3760.t1">
    <property type="protein sequence ID" value="Pan_g3760.t1"/>
    <property type="gene ID" value="Pan_g3760"/>
</dbReference>
<name>A0A7E4ZYK8_PANRE</name>
<evidence type="ECO:0000313" key="2">
    <source>
        <dbReference type="Proteomes" id="UP000492821"/>
    </source>
</evidence>
<dbReference type="AlphaFoldDB" id="A0A7E4ZYK8"/>
<evidence type="ECO:0000313" key="3">
    <source>
        <dbReference type="WBParaSite" id="Pan_g3760.t1"/>
    </source>
</evidence>
<accession>A0A7E4ZYK8</accession>
<proteinExistence type="predicted"/>